<dbReference type="Pfam" id="PF24241">
    <property type="entry name" value="Deam_C"/>
    <property type="match status" value="1"/>
</dbReference>
<evidence type="ECO:0000313" key="8">
    <source>
        <dbReference type="EMBL" id="WMT14745.1"/>
    </source>
</evidence>
<evidence type="ECO:0000256" key="2">
    <source>
        <dbReference type="ARBA" id="ARBA00022656"/>
    </source>
</evidence>
<evidence type="ECO:0000259" key="7">
    <source>
        <dbReference type="SMART" id="SM00912"/>
    </source>
</evidence>
<sequence length="3994" mass="410419">MTQKDDRPIHASQRWLSYTLCSLLAWQPLLPALANGVNVAEGNTRLDQAGNGVPVVNIATPNQAGISHNKYNEFNVGKEGLILNNATGQLNQTQLGGLIQNNPNLKAGQEAQGIINEVVAPNRSQLQGYLEVAGKQANVMVANPYGITCDGCGFINTPNATLTTGKPVLGPDGKLQALEVTQGAISIQGKGLDASQSGKFALIARATEINAQLYAQDATITLGANRVDAQGNATPIAGQGEAPKVAVDTGALGGMYANRIHLVSSDKGVGVNLGNLNARAGDITLDASGKLTLNNSLAQGGALTATGQSISMLGDHKATQSITLNSQGDLSQQGGTLVSDQNIALASGGTLQMSSGKLTAGNDVSLRARDAQVDSSSQIDAARHVDMTLFNSGMTQGQVTAGQNLTLSGASLVNSGTLAANGVIQSTLSHLGNSGTVQSQGNLSLNGQSLTNSGKILSGGSLAVTSQTLDQDGTLSAKGKADLNVSGMLRNGSYGELLSDDSLTLWAGTLQQNGLLSGATGLTLNSDTLTTAADALTTSQGKITVNAGNATLGGEWNAGDDLAWHGTTLNTQPGAQIQSGGNLNIQAQQATLAGTQTAKGALTVEADSLLHSGKSHAATLALKADTLTNQGTLVAPVLKINSQTLTNSGLLQGSQTLELIARLMDNQKGGTVYTANALSLAIPTLKNAGLITTDRDLVLSGDQLLNSGEINAVNLTAKTLQVDNQQSGLLLAKDKLSLNGMALSNAGQLAADQLILNTNSIANSGTLQGDRALAIKAAEATNRGRVLTGGSLNLIADILTNAGTMQAVLMVLSLAKQFSNQQNGTVNASGSLALATPQFSNDGLLAATTLTLDTTALFNTGTLQGSHQLNIGTSTLDNQLGSVLLSGGALTIRADSLTNSGLLQGQTLDLSTQEWFNNGNALSEQTANLVVANTLTNQGKILGQQGMTVSVGSVDNAGWLAATVLSVLGDVINKGLVQGSQSLQLSGTHLNNAATGQMLSSGALRLEGQQLVNQGALQGQQLAVKAQTWQNSGSAQAQDRLTADLTGDMLNSGLLLSQDRFDLTAAHILNQGTLAADKVVLTAPQLTNSGLLQGNSHLQLAIPTISNLASGKLVSGGALELALDQLDNAGLLQVNDDLSLTGLQFTNQGSILANNLNLDVQGGLVNQQGGQLVARENATFRSQSVNNAGVLAGNTLAVDSGTVTHSGIMQGNAWLTLNSTALNVLAGAQLLSDGELAINGGAVTNAGSWQGNSLTFGVDSLDNSGSMSARSNLTGTVFNTLQNSGQMGSLGTLNLSGGYLTNSGKLVASRLTLDAATLNNTGLWQGSEWLNAHGDALTLGASSRTLAGGALSLNAGQLSSEGLVQGGQTHVTATSWLNRGSLLGSDSLAVNVTDELVNEGSLLSQGNSEIQAQTLTNDGAVLSDGSLSLAGATLNNQGAVQGNILSLTQNLVNNAGTLIGLQSLTLGIQAFSVPLLTLVNGSQGSLLTQGTLSVNGSTVTNDGRWQGQQILLNAQTLNNSGSIQSADALQMALSGALNSTAGSKITANGAAALQAQSLTNAGQWLAKNLTLHADTLNNQGEISGVDGLTVALSGDFTQQQDTTLLTAGDLKLDATSVTNLGRIQGNGVWVNGGTLTNSGRVQGETGLTLNLTGGLTNNATGTLLSQNALAITSPYWVNSGLIQSGADTRFEGTISGRNDGSLLAGSDLSLHGSQFTNTGWLQAGSLLLNADALDNSGTLLAELQGTLTAGSLNNQGTIQGSNLALNTLQLTNGGTLLGTSGLGINAGQVALQETGKMFSGGDLLLSSGDFDQRGQVVALGNLTLQLVNAFTNQNVIAAGQSLNVNSQRALTNQGTLQGQSINLTAYGILTNNGQITGGSGVSTLNGSSIAMNAVGTLQSGGDVTLNSQSDITVDGFTGTLGSMTLNAAGSLINTALLYAGNNLYLLANSIKNLRGDILAGNSLWMQRDMAGNANAEVVNSSGTIETQYGDITINTAHLLNQRDGLSVVSSESSAPQYSWVTDFEAKIPLTFFNKGDYGYVIKSWESGGGSPGHGASPTTHYSSTPTPYLNQRIKEFASGVSTVTVTANGGAARIAAGRDLSLYAGQLDNQASNILANNNAYLSGSNLNNQSWFSGSETRYQTYQYGYGLSTVPVPETSVSKGEITSNYIVYTATGEVRYERGEGEIYRAVIQAGGNVSANFANDISNTNTLANAGGVSNTLATPTLSTLSQQTIGGAVEKQALSAGDKAAVNSPEWQDSLQNALQQINGGSGLDNVTPELTGLGKYSDAGQGSANLGDGAKLQNTTTDGKDLIGTEGKALNPYQGKTVDTSAYPLPTGENGYFVASTDPDSPYLITTNPKLNGLGQLDPSLFGDLYALLGINPGQSPRETNEQFTVEDKFIGSSYFLDRLNLHPDYDYRFLGDAAFDTRYVSNAMLNQTGSRYLNGVGSDLEQMQTLMDNAAKAQQSLGLKFGVSLTAQQIASLDHSILWWEATSINGQTVMVPKLYLSPKDVTINNGSVIAGKNVSLTAGNITNSGSTLTAQNALTLDSQNSISNLNAGLLNAGGNLQLSAIGDINNIGSIISGKTVQLESLDGSIINQTLTNQWNTQGSLGGWMPQSLSLSRTEIGDIGTIQALDSLSLSAGNNIDILGAKLTSGGAMDLLAGGDINVLANTTYSADKYQSWRNVRESETHSSQGSEISAGGPLTVDAGRDVNVKASQVGSQSDTTLIAGRDINLQTQEASTRQKDNGTEQRSNDATRTTLTSGGDLTLDAGRDVNSQAAAMVADNNVNLNAGRDVNLNTQQTSEYRESKEGKRQQVDESIRQQGTEIVSGGNTTIRADRDATLNAAQVQASGDVAVNAGRDLTLNSATESDYSFFEETKTKKGFLSKTTTHTVREDYTTQEKGTLLSGDNVSLSAGNDLTVKGSSVVGDGKVNLQAGNNVEIVAATEEQSSYRLDEKKKSGLMGTGGIGVTIGSSSSRHQVNEDGTTQSQSVSTIGSTGGDVNIVAGGKAHIGGADLIAGKNLNVTGDSVVIEPGHDLRTVEERFEQKQSGLTVALSGAAGAAANSAIAAAQSAKSESDGRLAALQGTKAALSGVQAGQAAVLENTKGNAGNAIGISLSLGAQKSSSTQKQVSDNVTGSTLTAGNNLSVTATGKGSGANSGDVVIAGSQLKAGGDTTIDASRDILLAGAANSQQQTGSNKSSGGEIGIGLSLGKDTGIKVFANVNAGKGSEKGTGTQWTETTIDSGKTLAMNSGRDTTLAGAQVSGDKVDVDVGRNLTLSSQQDSDLYDMKQQNASAGGSFTWGSMSGSGYLNLSQDKMHSNYDSVQEQTGIFAGKGGFDVKVGEHTQLDGAVISSTGTADKNSLDTGTLGFSDLHNQADYNVEHVGVGISGGGDFGGKEFQGNLAGGMLSGLNGSGHASGTTQAAVSEGNITVRDKDNQQQNVADLSRDTENANGSIAPIFDKEKEQNRLKQAQLIGEIGGQAADIIRTQGEINGLNAAKADLAKDGKLPPEPGKNAKQEEIDQYVSILKDTAAYKEAMKQYGTGSDLQKAAQAVTAALQGLAGGNISQALAGGLSPYAAEQIKKYTGTNETANALAHAVWGAIAAQVSGNSAAAGAAGAAGGELAARYLAEKLYGADTPEKIAKLSEEQKQSLSALSTLAAGLAGGVTGDSTANALAGAQAGKNAVENNFLSVSEKTELELAKQKLQNSKGPAEREQAQQKVNELREKDIASDKEVIDACSNGNAGSSACAGARLKAIEAKEGYEGLGNYNSKASQQYSDAYGQIVNLLNITSVDAQNQQQIQDAMINFFMTTKGVDYATAKDYTELKQGADIIIASVTPILGAAAAKQLGKIVDANVKVVAKGNVDGSKFTDTNQGARPSQLADFNKPTIINDVVQAKIVKEPNKNFPNGNMGTAHAEIGVIQQAYEKGMTNGKDMLMSVSGEALCTYCLSDVKTMAAKSGLKSLTIYEEKSGDVLYWEAGMKKFIRK</sequence>
<keyword evidence="4" id="KW-0843">Virulence</keyword>
<feature type="domain" description="Filamentous haemagglutinin FhaB/tRNA nuclease CdiA-like TPS" evidence="7">
    <location>
        <begin position="50"/>
        <end position="172"/>
    </location>
</feature>
<dbReference type="NCBIfam" id="TIGR01901">
    <property type="entry name" value="adhes_NPXG"/>
    <property type="match status" value="1"/>
</dbReference>
<feature type="compositionally biased region" description="Polar residues" evidence="6">
    <location>
        <begin position="2719"/>
        <end position="2728"/>
    </location>
</feature>
<feature type="region of interest" description="Disordered" evidence="6">
    <location>
        <begin position="2687"/>
        <end position="2707"/>
    </location>
</feature>
<dbReference type="RefSeq" id="WP_309205602.1">
    <property type="nucleotide sequence ID" value="NZ_CP133586.1"/>
</dbReference>
<organism evidence="8 9">
    <name type="scientific">Serratia fonticola</name>
    <dbReference type="NCBI Taxonomy" id="47917"/>
    <lineage>
        <taxon>Bacteria</taxon>
        <taxon>Pseudomonadati</taxon>
        <taxon>Pseudomonadota</taxon>
        <taxon>Gammaproteobacteria</taxon>
        <taxon>Enterobacterales</taxon>
        <taxon>Yersiniaceae</taxon>
        <taxon>Serratia</taxon>
    </lineage>
</organism>
<dbReference type="Gene3D" id="2.160.20.10">
    <property type="entry name" value="Single-stranded right-handed beta-helix, Pectin lyase-like"/>
    <property type="match status" value="1"/>
</dbReference>
<name>A0ABY9PQ07_SERFO</name>
<protein>
    <submittedName>
        <fullName evidence="8">Hemagglutinin repeat-containing protein</fullName>
    </submittedName>
</protein>
<dbReference type="Pfam" id="PF05860">
    <property type="entry name" value="TPS"/>
    <property type="match status" value="1"/>
</dbReference>
<dbReference type="InterPro" id="IPR012334">
    <property type="entry name" value="Pectin_lyas_fold"/>
</dbReference>
<proteinExistence type="inferred from homology"/>
<evidence type="ECO:0000256" key="3">
    <source>
        <dbReference type="ARBA" id="ARBA00022913"/>
    </source>
</evidence>
<dbReference type="Pfam" id="PF13332">
    <property type="entry name" value="Fil_haemagg_2"/>
    <property type="match status" value="4"/>
</dbReference>
<feature type="region of interest" description="Disordered" evidence="6">
    <location>
        <begin position="2719"/>
        <end position="2769"/>
    </location>
</feature>
<dbReference type="InterPro" id="IPR006914">
    <property type="entry name" value="VENN_dom"/>
</dbReference>
<evidence type="ECO:0000313" key="9">
    <source>
        <dbReference type="Proteomes" id="UP001235341"/>
    </source>
</evidence>
<keyword evidence="9" id="KW-1185">Reference proteome</keyword>
<evidence type="ECO:0000256" key="4">
    <source>
        <dbReference type="ARBA" id="ARBA00023026"/>
    </source>
</evidence>
<dbReference type="InterPro" id="IPR025157">
    <property type="entry name" value="Hemagglutinin_rpt"/>
</dbReference>
<evidence type="ECO:0000256" key="1">
    <source>
        <dbReference type="ARBA" id="ARBA00004219"/>
    </source>
</evidence>
<accession>A0ABY9PQ07</accession>
<dbReference type="InterPro" id="IPR008638">
    <property type="entry name" value="FhaB/CdiA-like_TPS"/>
</dbReference>
<feature type="compositionally biased region" description="Basic and acidic residues" evidence="6">
    <location>
        <begin position="2744"/>
        <end position="2757"/>
    </location>
</feature>
<reference evidence="8 9" key="1">
    <citation type="submission" date="2023-08" db="EMBL/GenBank/DDBJ databases">
        <title>Complete Genome and Methylome dissection of Serratia fonticola NEB369.</title>
        <authorList>
            <person name="Fomenkov A."/>
            <person name="Roberts R.D."/>
        </authorList>
    </citation>
    <scope>NUCLEOTIDE SEQUENCE [LARGE SCALE GENOMIC DNA]</scope>
    <source>
        <strain evidence="8 9">NEB369</strain>
    </source>
</reference>
<dbReference type="InterPro" id="IPR057580">
    <property type="entry name" value="Deam_C"/>
</dbReference>
<dbReference type="EMBL" id="CP133586">
    <property type="protein sequence ID" value="WMT14745.1"/>
    <property type="molecule type" value="Genomic_DNA"/>
</dbReference>
<dbReference type="SMART" id="SM00912">
    <property type="entry name" value="Haemagg_act"/>
    <property type="match status" value="1"/>
</dbReference>
<dbReference type="Pfam" id="PF04829">
    <property type="entry name" value="PT-VENN"/>
    <property type="match status" value="1"/>
</dbReference>
<dbReference type="InterPro" id="IPR049271">
    <property type="entry name" value="DUF6862"/>
</dbReference>
<evidence type="ECO:0000256" key="5">
    <source>
        <dbReference type="ARBA" id="ARBA00024043"/>
    </source>
</evidence>
<dbReference type="InterPro" id="IPR011050">
    <property type="entry name" value="Pectin_lyase_fold/virulence"/>
</dbReference>
<dbReference type="InterPro" id="IPR010069">
    <property type="entry name" value="CdiA_FHA1_rpt"/>
</dbReference>
<feature type="region of interest" description="Disordered" evidence="6">
    <location>
        <begin position="3439"/>
        <end position="3464"/>
    </location>
</feature>
<dbReference type="NCBIfam" id="TIGR01731">
    <property type="entry name" value="fil_hemag_20aa"/>
    <property type="match status" value="28"/>
</dbReference>
<comment type="similarity">
    <text evidence="5">In the N-terminal section; belongs to the CdiA toxin family.</text>
</comment>
<feature type="compositionally biased region" description="Polar residues" evidence="6">
    <location>
        <begin position="2986"/>
        <end position="2997"/>
    </location>
</feature>
<gene>
    <name evidence="8" type="ORF">RFB13_26855</name>
</gene>
<dbReference type="Proteomes" id="UP001235341">
    <property type="component" value="Chromosome"/>
</dbReference>
<dbReference type="Pfam" id="PF21726">
    <property type="entry name" value="DUF6862"/>
    <property type="match status" value="1"/>
</dbReference>
<evidence type="ECO:0000256" key="6">
    <source>
        <dbReference type="SAM" id="MobiDB-lite"/>
    </source>
</evidence>
<comment type="subcellular location">
    <subcellularLocation>
        <location evidence="1">Target cell</location>
        <location evidence="1">Target cell cytoplasm</location>
    </subcellularLocation>
</comment>
<keyword evidence="2" id="KW-0800">Toxin</keyword>
<feature type="compositionally biased region" description="Low complexity" evidence="6">
    <location>
        <begin position="2759"/>
        <end position="2769"/>
    </location>
</feature>
<keyword evidence="3" id="KW-1266">Target cell cytoplasm</keyword>
<dbReference type="SUPFAM" id="SSF51126">
    <property type="entry name" value="Pectin lyase-like"/>
    <property type="match status" value="1"/>
</dbReference>
<feature type="region of interest" description="Disordered" evidence="6">
    <location>
        <begin position="2976"/>
        <end position="2997"/>
    </location>
</feature>